<keyword evidence="2" id="KW-1185">Reference proteome</keyword>
<organism evidence="1 2">
    <name type="scientific">Novosphingobium clariflavum</name>
    <dbReference type="NCBI Taxonomy" id="2029884"/>
    <lineage>
        <taxon>Bacteria</taxon>
        <taxon>Pseudomonadati</taxon>
        <taxon>Pseudomonadota</taxon>
        <taxon>Alphaproteobacteria</taxon>
        <taxon>Sphingomonadales</taxon>
        <taxon>Sphingomonadaceae</taxon>
        <taxon>Novosphingobium</taxon>
    </lineage>
</organism>
<proteinExistence type="predicted"/>
<comment type="caution">
    <text evidence="1">The sequence shown here is derived from an EMBL/GenBank/DDBJ whole genome shotgun (WGS) entry which is preliminary data.</text>
</comment>
<accession>A0ABV6S2F2</accession>
<protein>
    <submittedName>
        <fullName evidence="1">Uncharacterized protein</fullName>
    </submittedName>
</protein>
<dbReference type="Proteomes" id="UP001589858">
    <property type="component" value="Unassembled WGS sequence"/>
</dbReference>
<dbReference type="EMBL" id="JBHLTM010000009">
    <property type="protein sequence ID" value="MFC0683411.1"/>
    <property type="molecule type" value="Genomic_DNA"/>
</dbReference>
<gene>
    <name evidence="1" type="ORF">ACFFF8_02255</name>
</gene>
<dbReference type="RefSeq" id="WP_086494176.1">
    <property type="nucleotide sequence ID" value="NZ_JAPCWC010000007.1"/>
</dbReference>
<sequence length="324" mass="36462">MSDISEHYLTTRFDADPRLFDYETEGAENGVEVTYASKRFGLLKEDVSNGMNPISAERIMELVAAFKKKSLAADDQAITKLKVASRTILYNQLAEAYAFGLTCFASIYNATFLREVLLEHDLNVHGYNLLHKGRYNKWNAITALLYGEWESVSENAEDGLAYKRDRSAEKYGCVLALLEIDKVRVADVPQYIAEYEYVVKSSGKTLKGIIALETRYRAHSQKNKPTPQTKTPRQINARNKLIERGENADLCDDVFDVAKPEKLPSAVQYGRAVFKIAGDRMLIVGYDAWEASDYERHAIGRANKAIAEEKKIAAAIPAQDEEDQ</sequence>
<evidence type="ECO:0000313" key="2">
    <source>
        <dbReference type="Proteomes" id="UP001589858"/>
    </source>
</evidence>
<evidence type="ECO:0000313" key="1">
    <source>
        <dbReference type="EMBL" id="MFC0683411.1"/>
    </source>
</evidence>
<reference evidence="1 2" key="1">
    <citation type="submission" date="2024-09" db="EMBL/GenBank/DDBJ databases">
        <authorList>
            <person name="Sun Q."/>
            <person name="Mori K."/>
        </authorList>
    </citation>
    <scope>NUCLEOTIDE SEQUENCE [LARGE SCALE GENOMIC DNA]</scope>
    <source>
        <strain evidence="1 2">CICC 11035S</strain>
    </source>
</reference>
<name>A0ABV6S2F2_9SPHN</name>